<accession>X0X9A5</accession>
<gene>
    <name evidence="4" type="ORF">S01H1_49344</name>
</gene>
<comment type="caution">
    <text evidence="4">The sequence shown here is derived from an EMBL/GenBank/DDBJ whole genome shotgun (WGS) entry which is preliminary data.</text>
</comment>
<keyword evidence="2" id="KW-0560">Oxidoreductase</keyword>
<sequence length="168" mass="18645">MAMTMLETIKTRRSTREFLDRSIPSDVMMFLMEAAQWSPSGGNIQPLRIVVVQDRENIRKVNMFSPGLQGDAAALLVLCVDTSIDTPTAVMDAAIATQSIMLVATENELGSCAVRSFNRVALRTLLRLPSSIEPEMVISLGYPAKAITVPNRKPIESFVHWETYNDDK</sequence>
<dbReference type="CDD" id="cd02062">
    <property type="entry name" value="Nitro_FMN_reductase"/>
    <property type="match status" value="1"/>
</dbReference>
<dbReference type="EMBL" id="BARS01031737">
    <property type="protein sequence ID" value="GAG21516.1"/>
    <property type="molecule type" value="Genomic_DNA"/>
</dbReference>
<dbReference type="Pfam" id="PF00881">
    <property type="entry name" value="Nitroreductase"/>
    <property type="match status" value="2"/>
</dbReference>
<feature type="domain" description="Nitroreductase" evidence="3">
    <location>
        <begin position="9"/>
        <end position="60"/>
    </location>
</feature>
<proteinExistence type="inferred from homology"/>
<dbReference type="SUPFAM" id="SSF55469">
    <property type="entry name" value="FMN-dependent nitroreductase-like"/>
    <property type="match status" value="1"/>
</dbReference>
<dbReference type="InterPro" id="IPR000415">
    <property type="entry name" value="Nitroreductase-like"/>
</dbReference>
<evidence type="ECO:0000256" key="1">
    <source>
        <dbReference type="ARBA" id="ARBA00007118"/>
    </source>
</evidence>
<reference evidence="4" key="1">
    <citation type="journal article" date="2014" name="Front. Microbiol.">
        <title>High frequency of phylogenetically diverse reductive dehalogenase-homologous genes in deep subseafloor sedimentary metagenomes.</title>
        <authorList>
            <person name="Kawai M."/>
            <person name="Futagami T."/>
            <person name="Toyoda A."/>
            <person name="Takaki Y."/>
            <person name="Nishi S."/>
            <person name="Hori S."/>
            <person name="Arai W."/>
            <person name="Tsubouchi T."/>
            <person name="Morono Y."/>
            <person name="Uchiyama I."/>
            <person name="Ito T."/>
            <person name="Fujiyama A."/>
            <person name="Inagaki F."/>
            <person name="Takami H."/>
        </authorList>
    </citation>
    <scope>NUCLEOTIDE SEQUENCE</scope>
    <source>
        <strain evidence="4">Expedition CK06-06</strain>
    </source>
</reference>
<evidence type="ECO:0000259" key="3">
    <source>
        <dbReference type="Pfam" id="PF00881"/>
    </source>
</evidence>
<comment type="similarity">
    <text evidence="1">Belongs to the nitroreductase family.</text>
</comment>
<organism evidence="4">
    <name type="scientific">marine sediment metagenome</name>
    <dbReference type="NCBI Taxonomy" id="412755"/>
    <lineage>
        <taxon>unclassified sequences</taxon>
        <taxon>metagenomes</taxon>
        <taxon>ecological metagenomes</taxon>
    </lineage>
</organism>
<protein>
    <recommendedName>
        <fullName evidence="3">Nitroreductase domain-containing protein</fullName>
    </recommendedName>
</protein>
<evidence type="ECO:0000313" key="4">
    <source>
        <dbReference type="EMBL" id="GAG21516.1"/>
    </source>
</evidence>
<evidence type="ECO:0000256" key="2">
    <source>
        <dbReference type="ARBA" id="ARBA00023002"/>
    </source>
</evidence>
<feature type="domain" description="Nitroreductase" evidence="3">
    <location>
        <begin position="77"/>
        <end position="142"/>
    </location>
</feature>
<dbReference type="Gene3D" id="3.40.109.10">
    <property type="entry name" value="NADH Oxidase"/>
    <property type="match status" value="1"/>
</dbReference>
<dbReference type="GO" id="GO:0016491">
    <property type="term" value="F:oxidoreductase activity"/>
    <property type="evidence" value="ECO:0007669"/>
    <property type="project" value="UniProtKB-KW"/>
</dbReference>
<dbReference type="AlphaFoldDB" id="X0X9A5"/>
<name>X0X9A5_9ZZZZ</name>
<dbReference type="PANTHER" id="PTHR43673:SF10">
    <property type="entry name" value="NADH DEHYDROGENASE_NAD(P)H NITROREDUCTASE XCC3605-RELATED"/>
    <property type="match status" value="1"/>
</dbReference>
<dbReference type="PANTHER" id="PTHR43673">
    <property type="entry name" value="NAD(P)H NITROREDUCTASE YDGI-RELATED"/>
    <property type="match status" value="1"/>
</dbReference>
<dbReference type="InterPro" id="IPR029479">
    <property type="entry name" value="Nitroreductase"/>
</dbReference>